<feature type="domain" description="NADP-dependent oxidoreductase" evidence="2">
    <location>
        <begin position="13"/>
        <end position="309"/>
    </location>
</feature>
<dbReference type="Proteomes" id="UP000272025">
    <property type="component" value="Unassembled WGS sequence"/>
</dbReference>
<keyword evidence="1" id="KW-0560">Oxidoreductase</keyword>
<dbReference type="GO" id="GO:0005737">
    <property type="term" value="C:cytoplasm"/>
    <property type="evidence" value="ECO:0007669"/>
    <property type="project" value="TreeGrafter"/>
</dbReference>
<dbReference type="PANTHER" id="PTHR43625">
    <property type="entry name" value="AFLATOXIN B1 ALDEHYDE REDUCTASE"/>
    <property type="match status" value="1"/>
</dbReference>
<dbReference type="InterPro" id="IPR023210">
    <property type="entry name" value="NADP_OxRdtase_dom"/>
</dbReference>
<dbReference type="PANTHER" id="PTHR43625:SF78">
    <property type="entry name" value="PYRIDOXAL REDUCTASE-RELATED"/>
    <property type="match status" value="1"/>
</dbReference>
<accession>A0A3N2PZB4</accession>
<organism evidence="3 4">
    <name type="scientific">Sodiomyces alkalinus (strain CBS 110278 / VKM F-3762 / F11)</name>
    <name type="common">Alkaliphilic filamentous fungus</name>
    <dbReference type="NCBI Taxonomy" id="1314773"/>
    <lineage>
        <taxon>Eukaryota</taxon>
        <taxon>Fungi</taxon>
        <taxon>Dikarya</taxon>
        <taxon>Ascomycota</taxon>
        <taxon>Pezizomycotina</taxon>
        <taxon>Sordariomycetes</taxon>
        <taxon>Hypocreomycetidae</taxon>
        <taxon>Glomerellales</taxon>
        <taxon>Plectosphaerellaceae</taxon>
        <taxon>Sodiomyces</taxon>
    </lineage>
</organism>
<keyword evidence="4" id="KW-1185">Reference proteome</keyword>
<dbReference type="AlphaFoldDB" id="A0A3N2PZB4"/>
<evidence type="ECO:0000313" key="3">
    <source>
        <dbReference type="EMBL" id="ROT39837.1"/>
    </source>
</evidence>
<dbReference type="STRING" id="1314773.A0A3N2PZB4"/>
<name>A0A3N2PZB4_SODAK</name>
<dbReference type="SUPFAM" id="SSF51430">
    <property type="entry name" value="NAD(P)-linked oxidoreductase"/>
    <property type="match status" value="1"/>
</dbReference>
<evidence type="ECO:0000313" key="4">
    <source>
        <dbReference type="Proteomes" id="UP000272025"/>
    </source>
</evidence>
<dbReference type="GeneID" id="39580069"/>
<dbReference type="GO" id="GO:0016491">
    <property type="term" value="F:oxidoreductase activity"/>
    <property type="evidence" value="ECO:0007669"/>
    <property type="project" value="UniProtKB-KW"/>
</dbReference>
<dbReference type="RefSeq" id="XP_028467643.1">
    <property type="nucleotide sequence ID" value="XM_028611591.1"/>
</dbReference>
<dbReference type="InterPro" id="IPR050791">
    <property type="entry name" value="Aldo-Keto_reductase"/>
</dbReference>
<dbReference type="OrthoDB" id="37537at2759"/>
<dbReference type="Gene3D" id="3.20.20.100">
    <property type="entry name" value="NADP-dependent oxidoreductase domain"/>
    <property type="match status" value="1"/>
</dbReference>
<evidence type="ECO:0000256" key="1">
    <source>
        <dbReference type="ARBA" id="ARBA00023002"/>
    </source>
</evidence>
<evidence type="ECO:0000259" key="2">
    <source>
        <dbReference type="Pfam" id="PF00248"/>
    </source>
</evidence>
<gene>
    <name evidence="3" type="ORF">SODALDRAFT_331966</name>
</gene>
<dbReference type="Pfam" id="PF00248">
    <property type="entry name" value="Aldo_ket_red"/>
    <property type="match status" value="1"/>
</dbReference>
<dbReference type="CDD" id="cd19077">
    <property type="entry name" value="AKR_AKR8A1-2"/>
    <property type="match status" value="1"/>
</dbReference>
<sequence>MPQIAGQEIGPRGFGLMNFTWRSDPVPDEQAFETMRAALDNGMNFWNAGEFYGTPEVNSMTLLNRYFEKYPEDADRVVVSMKGGLRPDLVPDGSPENIRRSLDFTLEKLGGRKKIDVFECARRDPNVPLETTFGVIEEEYIKTGKVGGICLSEVSAATIREAAKITTIAGVEVELSLFSTDVVSNGVAAACAELGIPLIAYSPLGRGMLTGRFKTAADIPTADVRHHLPRFQPENFETNLRLIRQVEDLAAKKGCTPAQLALGWLNSLSRRPGMPTIIPIPGSTTVDRVVENAKLVDLTDEEMAEIDATLAKFEVAGARYPDGHPINT</sequence>
<dbReference type="InterPro" id="IPR036812">
    <property type="entry name" value="NAD(P)_OxRdtase_dom_sf"/>
</dbReference>
<protein>
    <submittedName>
        <fullName evidence="3">Aldo/keto reductase</fullName>
    </submittedName>
</protein>
<reference evidence="3 4" key="1">
    <citation type="journal article" date="2018" name="Mol. Ecol.">
        <title>The obligate alkalophilic soda-lake fungus Sodiomyces alkalinus has shifted to a protein diet.</title>
        <authorList>
            <person name="Grum-Grzhimaylo A.A."/>
            <person name="Falkoski D.L."/>
            <person name="van den Heuvel J."/>
            <person name="Valero-Jimenez C.A."/>
            <person name="Min B."/>
            <person name="Choi I.G."/>
            <person name="Lipzen A."/>
            <person name="Daum C.G."/>
            <person name="Aanen D.K."/>
            <person name="Tsang A."/>
            <person name="Henrissat B."/>
            <person name="Bilanenko E.N."/>
            <person name="de Vries R.P."/>
            <person name="van Kan J.A.L."/>
            <person name="Grigoriev I.V."/>
            <person name="Debets A.J.M."/>
        </authorList>
    </citation>
    <scope>NUCLEOTIDE SEQUENCE [LARGE SCALE GENOMIC DNA]</scope>
    <source>
        <strain evidence="3 4">F11</strain>
    </source>
</reference>
<proteinExistence type="predicted"/>
<dbReference type="EMBL" id="ML119053">
    <property type="protein sequence ID" value="ROT39837.1"/>
    <property type="molecule type" value="Genomic_DNA"/>
</dbReference>